<evidence type="ECO:0000256" key="8">
    <source>
        <dbReference type="SAM" id="Phobius"/>
    </source>
</evidence>
<accession>A0A165UN31</accession>
<reference evidence="11 12" key="1">
    <citation type="journal article" date="2016" name="Mol. Biol. Evol.">
        <title>Comparative Genomics of Early-Diverging Mushroom-Forming Fungi Provides Insights into the Origins of Lignocellulose Decay Capabilities.</title>
        <authorList>
            <person name="Nagy L.G."/>
            <person name="Riley R."/>
            <person name="Tritt A."/>
            <person name="Adam C."/>
            <person name="Daum C."/>
            <person name="Floudas D."/>
            <person name="Sun H."/>
            <person name="Yadav J.S."/>
            <person name="Pangilinan J."/>
            <person name="Larsson K.H."/>
            <person name="Matsuura K."/>
            <person name="Barry K."/>
            <person name="Labutti K."/>
            <person name="Kuo R."/>
            <person name="Ohm R.A."/>
            <person name="Bhattacharya S.S."/>
            <person name="Shirouzu T."/>
            <person name="Yoshinaga Y."/>
            <person name="Martin F.M."/>
            <person name="Grigoriev I.V."/>
            <person name="Hibbett D.S."/>
        </authorList>
    </citation>
    <scope>NUCLEOTIDE SEQUENCE [LARGE SCALE GENOMIC DNA]</scope>
    <source>
        <strain evidence="11 12">HHB14362 ss-1</strain>
    </source>
</reference>
<keyword evidence="3" id="KW-0813">Transport</keyword>
<dbReference type="STRING" id="1314782.A0A165UN31"/>
<dbReference type="SUPFAM" id="SSF47616">
    <property type="entry name" value="GST C-terminal domain-like"/>
    <property type="match status" value="1"/>
</dbReference>
<dbReference type="Pfam" id="PF10568">
    <property type="entry name" value="Tom37"/>
    <property type="match status" value="1"/>
</dbReference>
<evidence type="ECO:0000256" key="4">
    <source>
        <dbReference type="ARBA" id="ARBA00022787"/>
    </source>
</evidence>
<evidence type="ECO:0000259" key="10">
    <source>
        <dbReference type="Pfam" id="PF17171"/>
    </source>
</evidence>
<dbReference type="FunCoup" id="A0A165UN31">
    <property type="interactions" value="166"/>
</dbReference>
<name>A0A165UN31_9AGAM</name>
<dbReference type="PANTHER" id="PTHR12289">
    <property type="entry name" value="METAXIN RELATED"/>
    <property type="match status" value="1"/>
</dbReference>
<evidence type="ECO:0000256" key="2">
    <source>
        <dbReference type="ARBA" id="ARBA00009170"/>
    </source>
</evidence>
<keyword evidence="7 8" id="KW-0472">Membrane</keyword>
<evidence type="ECO:0008006" key="13">
    <source>
        <dbReference type="Google" id="ProtNLM"/>
    </source>
</evidence>
<dbReference type="InterPro" id="IPR033468">
    <property type="entry name" value="Metaxin_GST"/>
</dbReference>
<evidence type="ECO:0000256" key="7">
    <source>
        <dbReference type="ARBA" id="ARBA00023136"/>
    </source>
</evidence>
<gene>
    <name evidence="11" type="ORF">NEOLEDRAFT_1154360</name>
</gene>
<proteinExistence type="inferred from homology"/>
<sequence>MSNPVLHVWPGRWGLISLDSHCLAAALYLQLTIPGHFSVAECTNPDVSPSGKLPFLTDGMHSVSPLASIIKFVSRRRLGESASDSGTYLVNNLDVELTAHERAQKAAWCAHIESQIGDLLGHAMYSMDVNWRELVHPTLASVLSIPQRYYVPGRIRETYKPRLEASELWDVPGEEAEEKPKFGEKKKEEPKEHQFKRVFQRERVLDKARDCLDIYARLLGQKRFFFHDRPTTLDVVLASHILLLVNPPYPDPLLKSLVTDSYPELASHARSVYSIAFPSSESYPALASHEQSSLRALIPSFKFPTRSSIARPEVAVEHGGVDILTWGWIALAAVGTVGFWFLNRPSRSLLYVGPEAEEEESEVLLDADEDDG</sequence>
<dbReference type="GO" id="GO:0007005">
    <property type="term" value="P:mitochondrion organization"/>
    <property type="evidence" value="ECO:0007669"/>
    <property type="project" value="TreeGrafter"/>
</dbReference>
<feature type="domain" description="Mitochondrial outer membrane transport complex Sam37/metaxin N-terminal" evidence="9">
    <location>
        <begin position="22"/>
        <end position="156"/>
    </location>
</feature>
<keyword evidence="5" id="KW-0653">Protein transport</keyword>
<keyword evidence="8" id="KW-1133">Transmembrane helix</keyword>
<dbReference type="InterPro" id="IPR036282">
    <property type="entry name" value="Glutathione-S-Trfase_C_sf"/>
</dbReference>
<keyword evidence="4" id="KW-1000">Mitochondrion outer membrane</keyword>
<dbReference type="CDD" id="cd03054">
    <property type="entry name" value="GST_N_Metaxin"/>
    <property type="match status" value="1"/>
</dbReference>
<feature type="transmembrane region" description="Helical" evidence="8">
    <location>
        <begin position="323"/>
        <end position="342"/>
    </location>
</feature>
<dbReference type="OrthoDB" id="5835136at2759"/>
<dbReference type="InParanoid" id="A0A165UN31"/>
<dbReference type="Proteomes" id="UP000076761">
    <property type="component" value="Unassembled WGS sequence"/>
</dbReference>
<feature type="domain" description="Metaxin glutathione S-transferase" evidence="10">
    <location>
        <begin position="208"/>
        <end position="270"/>
    </location>
</feature>
<comment type="similarity">
    <text evidence="2">Belongs to the metaxin family.</text>
</comment>
<dbReference type="EMBL" id="KV425557">
    <property type="protein sequence ID" value="KZT28431.1"/>
    <property type="molecule type" value="Genomic_DNA"/>
</dbReference>
<keyword evidence="12" id="KW-1185">Reference proteome</keyword>
<evidence type="ECO:0000313" key="11">
    <source>
        <dbReference type="EMBL" id="KZT28431.1"/>
    </source>
</evidence>
<comment type="subcellular location">
    <subcellularLocation>
        <location evidence="1">Mitochondrion outer membrane</location>
    </subcellularLocation>
</comment>
<dbReference type="AlphaFoldDB" id="A0A165UN31"/>
<keyword evidence="6" id="KW-0496">Mitochondrion</keyword>
<dbReference type="InterPro" id="IPR050931">
    <property type="entry name" value="Mito_Protein_Transport_Metaxin"/>
</dbReference>
<dbReference type="Pfam" id="PF17171">
    <property type="entry name" value="GST_C_6"/>
    <property type="match status" value="1"/>
</dbReference>
<evidence type="ECO:0000256" key="5">
    <source>
        <dbReference type="ARBA" id="ARBA00022927"/>
    </source>
</evidence>
<evidence type="ECO:0000256" key="1">
    <source>
        <dbReference type="ARBA" id="ARBA00004294"/>
    </source>
</evidence>
<evidence type="ECO:0000313" key="12">
    <source>
        <dbReference type="Proteomes" id="UP000076761"/>
    </source>
</evidence>
<evidence type="ECO:0000259" key="9">
    <source>
        <dbReference type="Pfam" id="PF10568"/>
    </source>
</evidence>
<organism evidence="11 12">
    <name type="scientific">Neolentinus lepideus HHB14362 ss-1</name>
    <dbReference type="NCBI Taxonomy" id="1314782"/>
    <lineage>
        <taxon>Eukaryota</taxon>
        <taxon>Fungi</taxon>
        <taxon>Dikarya</taxon>
        <taxon>Basidiomycota</taxon>
        <taxon>Agaricomycotina</taxon>
        <taxon>Agaricomycetes</taxon>
        <taxon>Gloeophyllales</taxon>
        <taxon>Gloeophyllaceae</taxon>
        <taxon>Neolentinus</taxon>
    </lineage>
</organism>
<evidence type="ECO:0000256" key="6">
    <source>
        <dbReference type="ARBA" id="ARBA00023128"/>
    </source>
</evidence>
<evidence type="ECO:0000256" key="3">
    <source>
        <dbReference type="ARBA" id="ARBA00022448"/>
    </source>
</evidence>
<dbReference type="GO" id="GO:0015031">
    <property type="term" value="P:protein transport"/>
    <property type="evidence" value="ECO:0007669"/>
    <property type="project" value="UniProtKB-KW"/>
</dbReference>
<protein>
    <recommendedName>
        <fullName evidence="13">Mitochondrial outer membrane transport complex Sam37/metaxin N-terminal domain-containing protein</fullName>
    </recommendedName>
</protein>
<dbReference type="GO" id="GO:0001401">
    <property type="term" value="C:SAM complex"/>
    <property type="evidence" value="ECO:0007669"/>
    <property type="project" value="InterPro"/>
</dbReference>
<dbReference type="PANTHER" id="PTHR12289:SF41">
    <property type="entry name" value="FAILED AXON CONNECTIONS-RELATED"/>
    <property type="match status" value="1"/>
</dbReference>
<dbReference type="InterPro" id="IPR019564">
    <property type="entry name" value="Sam37/metaxin_N"/>
</dbReference>
<keyword evidence="8" id="KW-0812">Transmembrane</keyword>